<dbReference type="AlphaFoldDB" id="A0A381WUT7"/>
<reference evidence="1" key="1">
    <citation type="submission" date="2018-05" db="EMBL/GenBank/DDBJ databases">
        <authorList>
            <person name="Lanie J.A."/>
            <person name="Ng W.-L."/>
            <person name="Kazmierczak K.M."/>
            <person name="Andrzejewski T.M."/>
            <person name="Davidsen T.M."/>
            <person name="Wayne K.J."/>
            <person name="Tettelin H."/>
            <person name="Glass J.I."/>
            <person name="Rusch D."/>
            <person name="Podicherti R."/>
            <person name="Tsui H.-C.T."/>
            <person name="Winkler M.E."/>
        </authorList>
    </citation>
    <scope>NUCLEOTIDE SEQUENCE</scope>
</reference>
<gene>
    <name evidence="1" type="ORF">METZ01_LOCUS108976</name>
</gene>
<dbReference type="EMBL" id="UINC01012912">
    <property type="protein sequence ID" value="SVA56122.1"/>
    <property type="molecule type" value="Genomic_DNA"/>
</dbReference>
<accession>A0A381WUT7</accession>
<protein>
    <submittedName>
        <fullName evidence="1">Uncharacterized protein</fullName>
    </submittedName>
</protein>
<name>A0A381WUT7_9ZZZZ</name>
<sequence length="46" mass="5068">MRVRKLAICSNGFITNSSIINEYVKALNVVPDDVATMAQLLQAMID</sequence>
<evidence type="ECO:0000313" key="1">
    <source>
        <dbReference type="EMBL" id="SVA56122.1"/>
    </source>
</evidence>
<organism evidence="1">
    <name type="scientific">marine metagenome</name>
    <dbReference type="NCBI Taxonomy" id="408172"/>
    <lineage>
        <taxon>unclassified sequences</taxon>
        <taxon>metagenomes</taxon>
        <taxon>ecological metagenomes</taxon>
    </lineage>
</organism>
<proteinExistence type="predicted"/>